<dbReference type="EMBL" id="CH902622">
    <property type="protein sequence ID" value="EDV34626.1"/>
    <property type="molecule type" value="Genomic_DNA"/>
</dbReference>
<gene>
    <name evidence="4" type="primary">Dana\GF20857</name>
    <name evidence="4" type="synonym">dana_GLEANR_4103</name>
    <name evidence="4" type="ORF">GF20857</name>
</gene>
<evidence type="ECO:0000313" key="5">
    <source>
        <dbReference type="Proteomes" id="UP000007801"/>
    </source>
</evidence>
<reference evidence="4 5" key="1">
    <citation type="journal article" date="2007" name="Nature">
        <title>Evolution of genes and genomes on the Drosophila phylogeny.</title>
        <authorList>
            <consortium name="Drosophila 12 Genomes Consortium"/>
            <person name="Clark A.G."/>
            <person name="Eisen M.B."/>
            <person name="Smith D.R."/>
            <person name="Bergman C.M."/>
            <person name="Oliver B."/>
            <person name="Markow T.A."/>
            <person name="Kaufman T.C."/>
            <person name="Kellis M."/>
            <person name="Gelbart W."/>
            <person name="Iyer V.N."/>
            <person name="Pollard D.A."/>
            <person name="Sackton T.B."/>
            <person name="Larracuente A.M."/>
            <person name="Singh N.D."/>
            <person name="Abad J.P."/>
            <person name="Abt D.N."/>
            <person name="Adryan B."/>
            <person name="Aguade M."/>
            <person name="Akashi H."/>
            <person name="Anderson W.W."/>
            <person name="Aquadro C.F."/>
            <person name="Ardell D.H."/>
            <person name="Arguello R."/>
            <person name="Artieri C.G."/>
            <person name="Barbash D.A."/>
            <person name="Barker D."/>
            <person name="Barsanti P."/>
            <person name="Batterham P."/>
            <person name="Batzoglou S."/>
            <person name="Begun D."/>
            <person name="Bhutkar A."/>
            <person name="Blanco E."/>
            <person name="Bosak S.A."/>
            <person name="Bradley R.K."/>
            <person name="Brand A.D."/>
            <person name="Brent M.R."/>
            <person name="Brooks A.N."/>
            <person name="Brown R.H."/>
            <person name="Butlin R.K."/>
            <person name="Caggese C."/>
            <person name="Calvi B.R."/>
            <person name="Bernardo de Carvalho A."/>
            <person name="Caspi A."/>
            <person name="Castrezana S."/>
            <person name="Celniker S.E."/>
            <person name="Chang J.L."/>
            <person name="Chapple C."/>
            <person name="Chatterji S."/>
            <person name="Chinwalla A."/>
            <person name="Civetta A."/>
            <person name="Clifton S.W."/>
            <person name="Comeron J.M."/>
            <person name="Costello J.C."/>
            <person name="Coyne J.A."/>
            <person name="Daub J."/>
            <person name="David R.G."/>
            <person name="Delcher A.L."/>
            <person name="Delehaunty K."/>
            <person name="Do C.B."/>
            <person name="Ebling H."/>
            <person name="Edwards K."/>
            <person name="Eickbush T."/>
            <person name="Evans J.D."/>
            <person name="Filipski A."/>
            <person name="Findeiss S."/>
            <person name="Freyhult E."/>
            <person name="Fulton L."/>
            <person name="Fulton R."/>
            <person name="Garcia A.C."/>
            <person name="Gardiner A."/>
            <person name="Garfield D.A."/>
            <person name="Garvin B.E."/>
            <person name="Gibson G."/>
            <person name="Gilbert D."/>
            <person name="Gnerre S."/>
            <person name="Godfrey J."/>
            <person name="Good R."/>
            <person name="Gotea V."/>
            <person name="Gravely B."/>
            <person name="Greenberg A.J."/>
            <person name="Griffiths-Jones S."/>
            <person name="Gross S."/>
            <person name="Guigo R."/>
            <person name="Gustafson E.A."/>
            <person name="Haerty W."/>
            <person name="Hahn M.W."/>
            <person name="Halligan D.L."/>
            <person name="Halpern A.L."/>
            <person name="Halter G.M."/>
            <person name="Han M.V."/>
            <person name="Heger A."/>
            <person name="Hillier L."/>
            <person name="Hinrichs A.S."/>
            <person name="Holmes I."/>
            <person name="Hoskins R.A."/>
            <person name="Hubisz M.J."/>
            <person name="Hultmark D."/>
            <person name="Huntley M.A."/>
            <person name="Jaffe D.B."/>
            <person name="Jagadeeshan S."/>
            <person name="Jeck W.R."/>
            <person name="Johnson J."/>
            <person name="Jones C.D."/>
            <person name="Jordan W.C."/>
            <person name="Karpen G.H."/>
            <person name="Kataoka E."/>
            <person name="Keightley P.D."/>
            <person name="Kheradpour P."/>
            <person name="Kirkness E.F."/>
            <person name="Koerich L.B."/>
            <person name="Kristiansen K."/>
            <person name="Kudrna D."/>
            <person name="Kulathinal R.J."/>
            <person name="Kumar S."/>
            <person name="Kwok R."/>
            <person name="Lander E."/>
            <person name="Langley C.H."/>
            <person name="Lapoint R."/>
            <person name="Lazzaro B.P."/>
            <person name="Lee S.J."/>
            <person name="Levesque L."/>
            <person name="Li R."/>
            <person name="Lin C.F."/>
            <person name="Lin M.F."/>
            <person name="Lindblad-Toh K."/>
            <person name="Llopart A."/>
            <person name="Long M."/>
            <person name="Low L."/>
            <person name="Lozovsky E."/>
            <person name="Lu J."/>
            <person name="Luo M."/>
            <person name="Machado C.A."/>
            <person name="Makalowski W."/>
            <person name="Marzo M."/>
            <person name="Matsuda M."/>
            <person name="Matzkin L."/>
            <person name="McAllister B."/>
            <person name="McBride C.S."/>
            <person name="McKernan B."/>
            <person name="McKernan K."/>
            <person name="Mendez-Lago M."/>
            <person name="Minx P."/>
            <person name="Mollenhauer M.U."/>
            <person name="Montooth K."/>
            <person name="Mount S.M."/>
            <person name="Mu X."/>
            <person name="Myers E."/>
            <person name="Negre B."/>
            <person name="Newfeld S."/>
            <person name="Nielsen R."/>
            <person name="Noor M.A."/>
            <person name="O'Grady P."/>
            <person name="Pachter L."/>
            <person name="Papaceit M."/>
            <person name="Parisi M.J."/>
            <person name="Parisi M."/>
            <person name="Parts L."/>
            <person name="Pedersen J.S."/>
            <person name="Pesole G."/>
            <person name="Phillippy A.M."/>
            <person name="Ponting C.P."/>
            <person name="Pop M."/>
            <person name="Porcelli D."/>
            <person name="Powell J.R."/>
            <person name="Prohaska S."/>
            <person name="Pruitt K."/>
            <person name="Puig M."/>
            <person name="Quesneville H."/>
            <person name="Ram K.R."/>
            <person name="Rand D."/>
            <person name="Rasmussen M.D."/>
            <person name="Reed L.K."/>
            <person name="Reenan R."/>
            <person name="Reily A."/>
            <person name="Remington K.A."/>
            <person name="Rieger T.T."/>
            <person name="Ritchie M.G."/>
            <person name="Robin C."/>
            <person name="Rogers Y.H."/>
            <person name="Rohde C."/>
            <person name="Rozas J."/>
            <person name="Rubenfield M.J."/>
            <person name="Ruiz A."/>
            <person name="Russo S."/>
            <person name="Salzberg S.L."/>
            <person name="Sanchez-Gracia A."/>
            <person name="Saranga D.J."/>
            <person name="Sato H."/>
            <person name="Schaeffer S.W."/>
            <person name="Schatz M.C."/>
            <person name="Schlenke T."/>
            <person name="Schwartz R."/>
            <person name="Segarra C."/>
            <person name="Singh R.S."/>
            <person name="Sirot L."/>
            <person name="Sirota M."/>
            <person name="Sisneros N.B."/>
            <person name="Smith C.D."/>
            <person name="Smith T.F."/>
            <person name="Spieth J."/>
            <person name="Stage D.E."/>
            <person name="Stark A."/>
            <person name="Stephan W."/>
            <person name="Strausberg R.L."/>
            <person name="Strempel S."/>
            <person name="Sturgill D."/>
            <person name="Sutton G."/>
            <person name="Sutton G.G."/>
            <person name="Tao W."/>
            <person name="Teichmann S."/>
            <person name="Tobari Y.N."/>
            <person name="Tomimura Y."/>
            <person name="Tsolas J.M."/>
            <person name="Valente V.L."/>
            <person name="Venter E."/>
            <person name="Venter J.C."/>
            <person name="Vicario S."/>
            <person name="Vieira F.G."/>
            <person name="Vilella A.J."/>
            <person name="Villasante A."/>
            <person name="Walenz B."/>
            <person name="Wang J."/>
            <person name="Wasserman M."/>
            <person name="Watts T."/>
            <person name="Wilson D."/>
            <person name="Wilson R.K."/>
            <person name="Wing R.A."/>
            <person name="Wolfner M.F."/>
            <person name="Wong A."/>
            <person name="Wong G.K."/>
            <person name="Wu C.I."/>
            <person name="Wu G."/>
            <person name="Yamamoto D."/>
            <person name="Yang H.P."/>
            <person name="Yang S.P."/>
            <person name="Yorke J.A."/>
            <person name="Yoshida K."/>
            <person name="Zdobnov E."/>
            <person name="Zhang P."/>
            <person name="Zhang Y."/>
            <person name="Zimin A.V."/>
            <person name="Baldwin J."/>
            <person name="Abdouelleil A."/>
            <person name="Abdulkadir J."/>
            <person name="Abebe A."/>
            <person name="Abera B."/>
            <person name="Abreu J."/>
            <person name="Acer S.C."/>
            <person name="Aftuck L."/>
            <person name="Alexander A."/>
            <person name="An P."/>
            <person name="Anderson E."/>
            <person name="Anderson S."/>
            <person name="Arachi H."/>
            <person name="Azer M."/>
            <person name="Bachantsang P."/>
            <person name="Barry A."/>
            <person name="Bayul T."/>
            <person name="Berlin A."/>
            <person name="Bessette D."/>
            <person name="Bloom T."/>
            <person name="Blye J."/>
            <person name="Boguslavskiy L."/>
            <person name="Bonnet C."/>
            <person name="Boukhgalter B."/>
            <person name="Bourzgui I."/>
            <person name="Brown A."/>
            <person name="Cahill P."/>
            <person name="Channer S."/>
            <person name="Cheshatsang Y."/>
            <person name="Chuda L."/>
            <person name="Citroen M."/>
            <person name="Collymore A."/>
            <person name="Cooke P."/>
            <person name="Costello M."/>
            <person name="D'Aco K."/>
            <person name="Daza R."/>
            <person name="De Haan G."/>
            <person name="DeGray S."/>
            <person name="DeMaso C."/>
            <person name="Dhargay N."/>
            <person name="Dooley K."/>
            <person name="Dooley E."/>
            <person name="Doricent M."/>
            <person name="Dorje P."/>
            <person name="Dorjee K."/>
            <person name="Dupes A."/>
            <person name="Elong R."/>
            <person name="Falk J."/>
            <person name="Farina A."/>
            <person name="Faro S."/>
            <person name="Ferguson D."/>
            <person name="Fisher S."/>
            <person name="Foley C.D."/>
            <person name="Franke A."/>
            <person name="Friedrich D."/>
            <person name="Gadbois L."/>
            <person name="Gearin G."/>
            <person name="Gearin C.R."/>
            <person name="Giannoukos G."/>
            <person name="Goode T."/>
            <person name="Graham J."/>
            <person name="Grandbois E."/>
            <person name="Grewal S."/>
            <person name="Gyaltsen K."/>
            <person name="Hafez N."/>
            <person name="Hagos B."/>
            <person name="Hall J."/>
            <person name="Henson C."/>
            <person name="Hollinger A."/>
            <person name="Honan T."/>
            <person name="Huard M.D."/>
            <person name="Hughes L."/>
            <person name="Hurhula B."/>
            <person name="Husby M.E."/>
            <person name="Kamat A."/>
            <person name="Kanga B."/>
            <person name="Kashin S."/>
            <person name="Khazanovich D."/>
            <person name="Kisner P."/>
            <person name="Lance K."/>
            <person name="Lara M."/>
            <person name="Lee W."/>
            <person name="Lennon N."/>
            <person name="Letendre F."/>
            <person name="LeVine R."/>
            <person name="Lipovsky A."/>
            <person name="Liu X."/>
            <person name="Liu J."/>
            <person name="Liu S."/>
            <person name="Lokyitsang T."/>
            <person name="Lokyitsang Y."/>
            <person name="Lubonja R."/>
            <person name="Lui A."/>
            <person name="MacDonald P."/>
            <person name="Magnisalis V."/>
            <person name="Maru K."/>
            <person name="Matthews C."/>
            <person name="McCusker W."/>
            <person name="McDonough S."/>
            <person name="Mehta T."/>
            <person name="Meldrim J."/>
            <person name="Meneus L."/>
            <person name="Mihai O."/>
            <person name="Mihalev A."/>
            <person name="Mihova T."/>
            <person name="Mittelman R."/>
            <person name="Mlenga V."/>
            <person name="Montmayeur A."/>
            <person name="Mulrain L."/>
            <person name="Navidi A."/>
            <person name="Naylor J."/>
            <person name="Negash T."/>
            <person name="Nguyen T."/>
            <person name="Nguyen N."/>
            <person name="Nicol R."/>
            <person name="Norbu C."/>
            <person name="Norbu N."/>
            <person name="Novod N."/>
            <person name="O'Neill B."/>
            <person name="Osman S."/>
            <person name="Markiewicz E."/>
            <person name="Oyono O.L."/>
            <person name="Patti C."/>
            <person name="Phunkhang P."/>
            <person name="Pierre F."/>
            <person name="Priest M."/>
            <person name="Raghuraman S."/>
            <person name="Rege F."/>
            <person name="Reyes R."/>
            <person name="Rise C."/>
            <person name="Rogov P."/>
            <person name="Ross K."/>
            <person name="Ryan E."/>
            <person name="Settipalli S."/>
            <person name="Shea T."/>
            <person name="Sherpa N."/>
            <person name="Shi L."/>
            <person name="Shih D."/>
            <person name="Sparrow T."/>
            <person name="Spaulding J."/>
            <person name="Stalker J."/>
            <person name="Stange-Thomann N."/>
            <person name="Stavropoulos S."/>
            <person name="Stone C."/>
            <person name="Strader C."/>
            <person name="Tesfaye S."/>
            <person name="Thomson T."/>
            <person name="Thoulutsang Y."/>
            <person name="Thoulutsang D."/>
            <person name="Topham K."/>
            <person name="Topping I."/>
            <person name="Tsamla T."/>
            <person name="Vassiliev H."/>
            <person name="Vo A."/>
            <person name="Wangchuk T."/>
            <person name="Wangdi T."/>
            <person name="Weiand M."/>
            <person name="Wilkinson J."/>
            <person name="Wilson A."/>
            <person name="Yadav S."/>
            <person name="Young G."/>
            <person name="Yu Q."/>
            <person name="Zembek L."/>
            <person name="Zhong D."/>
            <person name="Zimmer A."/>
            <person name="Zwirko Z."/>
            <person name="Jaffe D.B."/>
            <person name="Alvarez P."/>
            <person name="Brockman W."/>
            <person name="Butler J."/>
            <person name="Chin C."/>
            <person name="Gnerre S."/>
            <person name="Grabherr M."/>
            <person name="Kleber M."/>
            <person name="Mauceli E."/>
            <person name="MacCallum I."/>
        </authorList>
    </citation>
    <scope>NUCLEOTIDE SEQUENCE [LARGE SCALE GENOMIC DNA]</scope>
    <source>
        <strain evidence="5">Tucson 14024-0371.13</strain>
    </source>
</reference>
<proteinExistence type="inferred from homology"/>
<feature type="region of interest" description="Disordered" evidence="3">
    <location>
        <begin position="174"/>
        <end position="271"/>
    </location>
</feature>
<organism evidence="4 5">
    <name type="scientific">Drosophila ananassae</name>
    <name type="common">Fruit fly</name>
    <dbReference type="NCBI Taxonomy" id="7217"/>
    <lineage>
        <taxon>Eukaryota</taxon>
        <taxon>Metazoa</taxon>
        <taxon>Ecdysozoa</taxon>
        <taxon>Arthropoda</taxon>
        <taxon>Hexapoda</taxon>
        <taxon>Insecta</taxon>
        <taxon>Pterygota</taxon>
        <taxon>Neoptera</taxon>
        <taxon>Endopterygota</taxon>
        <taxon>Diptera</taxon>
        <taxon>Brachycera</taxon>
        <taxon>Muscomorpha</taxon>
        <taxon>Ephydroidea</taxon>
        <taxon>Drosophilidae</taxon>
        <taxon>Drosophila</taxon>
        <taxon>Sophophora</taxon>
    </lineage>
</organism>
<comment type="similarity">
    <text evidence="1">Belongs to the Flattop family.</text>
</comment>
<dbReference type="OMA" id="KYWKYPR"/>
<dbReference type="InterPro" id="IPR038797">
    <property type="entry name" value="Fltp"/>
</dbReference>
<dbReference type="FunCoup" id="B3MS71">
    <property type="interactions" value="1"/>
</dbReference>
<dbReference type="InParanoid" id="B3MS71"/>
<dbReference type="OrthoDB" id="521617at2759"/>
<dbReference type="AlphaFoldDB" id="B3MS71"/>
<dbReference type="GO" id="GO:0036064">
    <property type="term" value="C:ciliary basal body"/>
    <property type="evidence" value="ECO:0007669"/>
    <property type="project" value="TreeGrafter"/>
</dbReference>
<dbReference type="PhylomeDB" id="B3MS71"/>
<dbReference type="GeneID" id="6503549"/>
<evidence type="ECO:0000256" key="2">
    <source>
        <dbReference type="ARBA" id="ARBA00033306"/>
    </source>
</evidence>
<name>B3MS71_DROAN</name>
<dbReference type="eggNOG" id="ENOG502S5M4">
    <property type="taxonomic scope" value="Eukaryota"/>
</dbReference>
<sequence>MSLHFSAQQFEDRFRGRRLNNWEYPRFSPPRPRTLRAKVKIITGKNGHLLPDVKKEGNSFGHYRGTYELPLKITRKFCEHYDACLSCRYKFRDYPRDLCSCQLENQRALACDNRRTLGDKGDPLWEKPRCQTKCEGLQQIKQLYDRSQRCKRARCQDEIERTIKLPLKAKVAQVATDQRRRRKRTITAFPKSRATMHANESVASYDNRTHKADKVPAAASPAAGKVKDKEKDKEKEKEKDKTKEKDNKSKEKPAKDKTKSPKKSSKTSNLK</sequence>
<keyword evidence="5" id="KW-1185">Reference proteome</keyword>
<evidence type="ECO:0000256" key="3">
    <source>
        <dbReference type="SAM" id="MobiDB-lite"/>
    </source>
</evidence>
<dbReference type="CDD" id="cd23705">
    <property type="entry name" value="Flattop"/>
    <property type="match status" value="1"/>
</dbReference>
<dbReference type="PANTHER" id="PTHR34639:SF1">
    <property type="entry name" value="PROTEIN FLATTOP"/>
    <property type="match status" value="1"/>
</dbReference>
<evidence type="ECO:0000256" key="1">
    <source>
        <dbReference type="ARBA" id="ARBA00009887"/>
    </source>
</evidence>
<accession>B3MS71</accession>
<dbReference type="PANTHER" id="PTHR34639">
    <property type="entry name" value="PROTEIN FLATTOP"/>
    <property type="match status" value="1"/>
</dbReference>
<dbReference type="KEGG" id="dan:6503549"/>
<dbReference type="Proteomes" id="UP000007801">
    <property type="component" value="Unassembled WGS sequence"/>
</dbReference>
<feature type="compositionally biased region" description="Basic and acidic residues" evidence="3">
    <location>
        <begin position="225"/>
        <end position="259"/>
    </location>
</feature>
<dbReference type="STRING" id="7217.B3MS71"/>
<dbReference type="GO" id="GO:0044782">
    <property type="term" value="P:cilium organization"/>
    <property type="evidence" value="ECO:0007669"/>
    <property type="project" value="TreeGrafter"/>
</dbReference>
<dbReference type="HOGENOM" id="CLU_079728_0_0_1"/>
<protein>
    <recommendedName>
        <fullName evidence="2">Cilia- and flagella-associated protein 126</fullName>
    </recommendedName>
</protein>
<feature type="compositionally biased region" description="Low complexity" evidence="3">
    <location>
        <begin position="215"/>
        <end position="224"/>
    </location>
</feature>
<evidence type="ECO:0000313" key="4">
    <source>
        <dbReference type="EMBL" id="EDV34626.1"/>
    </source>
</evidence>
<dbReference type="Pfam" id="PF22611">
    <property type="entry name" value="CFAP126"/>
    <property type="match status" value="1"/>
</dbReference>